<evidence type="ECO:0000256" key="4">
    <source>
        <dbReference type="ARBA" id="ARBA00022989"/>
    </source>
</evidence>
<feature type="transmembrane region" description="Helical" evidence="6">
    <location>
        <begin position="318"/>
        <end position="335"/>
    </location>
</feature>
<dbReference type="HOGENOM" id="CLU_035303_0_0_6"/>
<keyword evidence="3 6" id="KW-0812">Transmembrane</keyword>
<organism evidence="7 8">
    <name type="scientific">Photobacterium profundum (strain SS9)</name>
    <dbReference type="NCBI Taxonomy" id="298386"/>
    <lineage>
        <taxon>Bacteria</taxon>
        <taxon>Pseudomonadati</taxon>
        <taxon>Pseudomonadota</taxon>
        <taxon>Gammaproteobacteria</taxon>
        <taxon>Vibrionales</taxon>
        <taxon>Vibrionaceae</taxon>
        <taxon>Photobacterium</taxon>
    </lineage>
</organism>
<feature type="transmembrane region" description="Helical" evidence="6">
    <location>
        <begin position="172"/>
        <end position="191"/>
    </location>
</feature>
<evidence type="ECO:0000313" key="7">
    <source>
        <dbReference type="EMBL" id="CAG18978.1"/>
    </source>
</evidence>
<evidence type="ECO:0000256" key="6">
    <source>
        <dbReference type="SAM" id="Phobius"/>
    </source>
</evidence>
<sequence>MNFLNHSLSGASFMKLILKLISGILVGILLGFFAPDSIIRTLLTIKQLGGQLIGFTIPLIILFYITSGIASLPKNSGSLLGKTVALSYGSTIIAGSLAFLVASVVIAGLPESTATVASSSDKLTSFLTLEIPPLFGVMTALATAFLFGLGISITDSQNLRKIADEGRNVIDLLLAKVIIPFLPLYIAGVFAEMSAEGTVFTTLKTFGVVLTLAIIMHWVWITIQYTITGLVLRQSPIKLIKNMLPAYFTAVGTMSSAATIPVTLRQTKKNGVDDSIANFTIPLCATIHLSGSTITLVTCSTAVMALSQHIAIPSLLEMLPFIMMLGITMIAAPGAPGGAVMAALGLMASMLGFGEAELALMIALYMAQDSFGTACNITGDGAIALWVNKFSKEEKQQPAIEAQQES</sequence>
<dbReference type="Proteomes" id="UP000000593">
    <property type="component" value="Chromosome 1"/>
</dbReference>
<dbReference type="PANTHER" id="PTHR42865">
    <property type="entry name" value="PROTON/GLUTAMATE-ASPARTATE SYMPORTER"/>
    <property type="match status" value="1"/>
</dbReference>
<dbReference type="InterPro" id="IPR036458">
    <property type="entry name" value="Na:dicarbo_symporter_sf"/>
</dbReference>
<gene>
    <name evidence="7" type="primary">GLTP</name>
    <name evidence="7" type="ordered locus">PBPRA0555</name>
</gene>
<proteinExistence type="predicted"/>
<keyword evidence="8" id="KW-1185">Reference proteome</keyword>
<feature type="transmembrane region" description="Helical" evidence="6">
    <location>
        <begin position="341"/>
        <end position="367"/>
    </location>
</feature>
<keyword evidence="5 6" id="KW-0472">Membrane</keyword>
<keyword evidence="4 6" id="KW-1133">Transmembrane helix</keyword>
<name>Q6LUP7_PHOPR</name>
<dbReference type="GO" id="GO:0005886">
    <property type="term" value="C:plasma membrane"/>
    <property type="evidence" value="ECO:0007669"/>
    <property type="project" value="UniProtKB-SubCell"/>
</dbReference>
<accession>Q6LUP7</accession>
<evidence type="ECO:0000256" key="2">
    <source>
        <dbReference type="ARBA" id="ARBA00022448"/>
    </source>
</evidence>
<keyword evidence="2" id="KW-0813">Transport</keyword>
<dbReference type="AlphaFoldDB" id="Q6LUP7"/>
<dbReference type="SUPFAM" id="SSF118215">
    <property type="entry name" value="Proton glutamate symport protein"/>
    <property type="match status" value="1"/>
</dbReference>
<dbReference type="Gene3D" id="1.10.3860.10">
    <property type="entry name" value="Sodium:dicarboxylate symporter"/>
    <property type="match status" value="1"/>
</dbReference>
<feature type="transmembrane region" description="Helical" evidence="6">
    <location>
        <begin position="84"/>
        <end position="109"/>
    </location>
</feature>
<feature type="transmembrane region" description="Helical" evidence="6">
    <location>
        <begin position="53"/>
        <end position="72"/>
    </location>
</feature>
<dbReference type="PRINTS" id="PR00173">
    <property type="entry name" value="EDTRNSPORT"/>
</dbReference>
<protein>
    <submittedName>
        <fullName evidence="7">Hypothetical sodium:dicarboxylate symporter</fullName>
    </submittedName>
</protein>
<dbReference type="eggNOG" id="COG1301">
    <property type="taxonomic scope" value="Bacteria"/>
</dbReference>
<evidence type="ECO:0000256" key="3">
    <source>
        <dbReference type="ARBA" id="ARBA00022692"/>
    </source>
</evidence>
<feature type="transmembrane region" description="Helical" evidence="6">
    <location>
        <begin position="276"/>
        <end position="306"/>
    </location>
</feature>
<feature type="transmembrane region" description="Helical" evidence="6">
    <location>
        <begin position="129"/>
        <end position="151"/>
    </location>
</feature>
<dbReference type="Pfam" id="PF00375">
    <property type="entry name" value="SDF"/>
    <property type="match status" value="1"/>
</dbReference>
<dbReference type="PANTHER" id="PTHR42865:SF8">
    <property type="entry name" value="SERINE_THREONINE TRANSPORTER SSTT"/>
    <property type="match status" value="1"/>
</dbReference>
<dbReference type="KEGG" id="ppr:PBPRA0555"/>
<evidence type="ECO:0000256" key="5">
    <source>
        <dbReference type="ARBA" id="ARBA00023136"/>
    </source>
</evidence>
<dbReference type="STRING" id="298386.PBPRA0555"/>
<evidence type="ECO:0000256" key="1">
    <source>
        <dbReference type="ARBA" id="ARBA00004141"/>
    </source>
</evidence>
<feature type="transmembrane region" description="Helical" evidence="6">
    <location>
        <begin position="206"/>
        <end position="232"/>
    </location>
</feature>
<feature type="transmembrane region" description="Helical" evidence="6">
    <location>
        <begin position="244"/>
        <end position="264"/>
    </location>
</feature>
<comment type="subcellular location">
    <subcellularLocation>
        <location evidence="1">Membrane</location>
        <topology evidence="1">Multi-pass membrane protein</topology>
    </subcellularLocation>
</comment>
<dbReference type="InterPro" id="IPR001991">
    <property type="entry name" value="Na-dicarboxylate_symporter"/>
</dbReference>
<dbReference type="GO" id="GO:0015293">
    <property type="term" value="F:symporter activity"/>
    <property type="evidence" value="ECO:0007669"/>
    <property type="project" value="UniProtKB-KW"/>
</dbReference>
<reference evidence="8" key="1">
    <citation type="journal article" date="2005" name="Science">
        <title>Life at depth: Photobacterium profundum genome sequence and expression analysis.</title>
        <authorList>
            <person name="Vezzi A."/>
            <person name="Campanaro S."/>
            <person name="D'Angelo M."/>
            <person name="Simonato F."/>
            <person name="Vitulo N."/>
            <person name="Lauro F.M."/>
            <person name="Cestaro A."/>
            <person name="Malacrida G."/>
            <person name="Simionati B."/>
            <person name="Cannata N."/>
            <person name="Romualdi C."/>
            <person name="Bartlett D.H."/>
            <person name="Valle G."/>
        </authorList>
    </citation>
    <scope>NUCLEOTIDE SEQUENCE [LARGE SCALE GENOMIC DNA]</scope>
    <source>
        <strain evidence="8">ATCC BAA-1253 / SS9</strain>
    </source>
</reference>
<evidence type="ECO:0000313" key="8">
    <source>
        <dbReference type="Proteomes" id="UP000000593"/>
    </source>
</evidence>
<feature type="transmembrane region" description="Helical" evidence="6">
    <location>
        <begin position="12"/>
        <end position="33"/>
    </location>
</feature>
<dbReference type="EMBL" id="CR378664">
    <property type="protein sequence ID" value="CAG18978.1"/>
    <property type="molecule type" value="Genomic_DNA"/>
</dbReference>